<dbReference type="EMBL" id="SEYY01021495">
    <property type="protein sequence ID" value="KAB7496318.1"/>
    <property type="molecule type" value="Genomic_DNA"/>
</dbReference>
<evidence type="ECO:0000313" key="4">
    <source>
        <dbReference type="Proteomes" id="UP000326759"/>
    </source>
</evidence>
<evidence type="ECO:0000256" key="2">
    <source>
        <dbReference type="SAM" id="Phobius"/>
    </source>
</evidence>
<feature type="compositionally biased region" description="Low complexity" evidence="1">
    <location>
        <begin position="307"/>
        <end position="318"/>
    </location>
</feature>
<feature type="compositionally biased region" description="Polar residues" evidence="1">
    <location>
        <begin position="294"/>
        <end position="306"/>
    </location>
</feature>
<dbReference type="OrthoDB" id="6366589at2759"/>
<evidence type="ECO:0000313" key="3">
    <source>
        <dbReference type="EMBL" id="KAB7496318.1"/>
    </source>
</evidence>
<feature type="compositionally biased region" description="Low complexity" evidence="1">
    <location>
        <begin position="329"/>
        <end position="342"/>
    </location>
</feature>
<name>A0A5N5SR90_9CRUS</name>
<keyword evidence="4" id="KW-1185">Reference proteome</keyword>
<feature type="region of interest" description="Disordered" evidence="1">
    <location>
        <begin position="294"/>
        <end position="396"/>
    </location>
</feature>
<feature type="compositionally biased region" description="Low complexity" evidence="1">
    <location>
        <begin position="180"/>
        <end position="201"/>
    </location>
</feature>
<reference evidence="3 4" key="1">
    <citation type="journal article" date="2019" name="PLoS Biol.">
        <title>Sex chromosomes control vertical transmission of feminizing Wolbachia symbionts in an isopod.</title>
        <authorList>
            <person name="Becking T."/>
            <person name="Chebbi M.A."/>
            <person name="Giraud I."/>
            <person name="Moumen B."/>
            <person name="Laverre T."/>
            <person name="Caubet Y."/>
            <person name="Peccoud J."/>
            <person name="Gilbert C."/>
            <person name="Cordaux R."/>
        </authorList>
    </citation>
    <scope>NUCLEOTIDE SEQUENCE [LARGE SCALE GENOMIC DNA]</scope>
    <source>
        <strain evidence="3">ANa2</strain>
        <tissue evidence="3">Whole body excluding digestive tract and cuticle</tissue>
    </source>
</reference>
<feature type="region of interest" description="Disordered" evidence="1">
    <location>
        <begin position="180"/>
        <end position="206"/>
    </location>
</feature>
<keyword evidence="2" id="KW-0812">Transmembrane</keyword>
<organism evidence="3 4">
    <name type="scientific">Armadillidium nasatum</name>
    <dbReference type="NCBI Taxonomy" id="96803"/>
    <lineage>
        <taxon>Eukaryota</taxon>
        <taxon>Metazoa</taxon>
        <taxon>Ecdysozoa</taxon>
        <taxon>Arthropoda</taxon>
        <taxon>Crustacea</taxon>
        <taxon>Multicrustacea</taxon>
        <taxon>Malacostraca</taxon>
        <taxon>Eumalacostraca</taxon>
        <taxon>Peracarida</taxon>
        <taxon>Isopoda</taxon>
        <taxon>Oniscidea</taxon>
        <taxon>Crinocheta</taxon>
        <taxon>Armadillidiidae</taxon>
        <taxon>Armadillidium</taxon>
    </lineage>
</organism>
<accession>A0A5N5SR90</accession>
<gene>
    <name evidence="3" type="ORF">Anas_11711</name>
</gene>
<dbReference type="Proteomes" id="UP000326759">
    <property type="component" value="Unassembled WGS sequence"/>
</dbReference>
<feature type="transmembrane region" description="Helical" evidence="2">
    <location>
        <begin position="78"/>
        <end position="97"/>
    </location>
</feature>
<feature type="compositionally biased region" description="Low complexity" evidence="1">
    <location>
        <begin position="357"/>
        <end position="396"/>
    </location>
</feature>
<sequence>MSLSETILPYHNPVTPTTSSSSTIMSSTMDETPNGVTPCFFKSNLISWRVLGGIFATVLVVGWVFIIVILIQEEKWQLVLVAWLLLYAAAHFCYWYFKRHHLLSLHSQICGRARANVGSVGPMEKALDAPPSYEDIIKSEPPPPTYYSVVDETPKSSSSKSSRFTLFSFSSLPKVFGRSSSASTNETASTSGGSSQSSPSSIKRFGQEKPCSCSTIAYGHDISSQVPRRKSFDQGPPSYYDTFGGLAEAQINSPSMSQSLAAGASGGGYKASRKVHPILSPIYNHMQSSYNVESPCTSQGHFNTKKSSSASSSSCESSPCTRHGHSVIKKSSSSSISSTASAPCTPQGHFHTKKISSDSTLSSQSSPCSLHSNLTNKKSSSSSVSGTESYSSLRNS</sequence>
<dbReference type="AlphaFoldDB" id="A0A5N5SR90"/>
<protein>
    <submittedName>
        <fullName evidence="3">Uncharacterized protein</fullName>
    </submittedName>
</protein>
<comment type="caution">
    <text evidence="3">The sequence shown here is derived from an EMBL/GenBank/DDBJ whole genome shotgun (WGS) entry which is preliminary data.</text>
</comment>
<keyword evidence="2" id="KW-0472">Membrane</keyword>
<keyword evidence="2" id="KW-1133">Transmembrane helix</keyword>
<evidence type="ECO:0000256" key="1">
    <source>
        <dbReference type="SAM" id="MobiDB-lite"/>
    </source>
</evidence>
<feature type="transmembrane region" description="Helical" evidence="2">
    <location>
        <begin position="50"/>
        <end position="71"/>
    </location>
</feature>
<proteinExistence type="predicted"/>